<dbReference type="SUPFAM" id="SSF47819">
    <property type="entry name" value="HRDC-like"/>
    <property type="match status" value="1"/>
</dbReference>
<keyword evidence="6" id="KW-0413">Isomerase</keyword>
<protein>
    <recommendedName>
        <fullName evidence="8">DNA 3'-5' helicase</fullName>
        <ecNumber evidence="8">5.6.2.4</ecNumber>
    </recommendedName>
</protein>
<evidence type="ECO:0000256" key="3">
    <source>
        <dbReference type="ARBA" id="ARBA00022801"/>
    </source>
</evidence>
<comment type="caution">
    <text evidence="15">The sequence shown here is derived from an EMBL/GenBank/DDBJ whole genome shotgun (WGS) entry which is preliminary data.</text>
</comment>
<keyword evidence="16" id="KW-1185">Reference proteome</keyword>
<evidence type="ECO:0000256" key="6">
    <source>
        <dbReference type="ARBA" id="ARBA00023235"/>
    </source>
</evidence>
<dbReference type="InterPro" id="IPR000212">
    <property type="entry name" value="DNA_helicase_UvrD/REP"/>
</dbReference>
<reference evidence="15 16" key="1">
    <citation type="submission" date="2023-06" db="EMBL/GenBank/DDBJ databases">
        <title>Actinomycetospora Odt1-22.</title>
        <authorList>
            <person name="Supong K."/>
        </authorList>
    </citation>
    <scope>NUCLEOTIDE SEQUENCE [LARGE SCALE GENOMIC DNA]</scope>
    <source>
        <strain evidence="15 16">Odt1-22</strain>
    </source>
</reference>
<evidence type="ECO:0000256" key="2">
    <source>
        <dbReference type="ARBA" id="ARBA00022741"/>
    </source>
</evidence>
<evidence type="ECO:0000259" key="12">
    <source>
        <dbReference type="PROSITE" id="PS50967"/>
    </source>
</evidence>
<evidence type="ECO:0000259" key="13">
    <source>
        <dbReference type="PROSITE" id="PS51198"/>
    </source>
</evidence>
<dbReference type="Proteomes" id="UP001231924">
    <property type="component" value="Unassembled WGS sequence"/>
</dbReference>
<feature type="domain" description="UvrD-like helicase C-terminal" evidence="14">
    <location>
        <begin position="290"/>
        <end position="549"/>
    </location>
</feature>
<evidence type="ECO:0000256" key="7">
    <source>
        <dbReference type="ARBA" id="ARBA00034617"/>
    </source>
</evidence>
<dbReference type="InterPro" id="IPR002121">
    <property type="entry name" value="HRDC_dom"/>
</dbReference>
<dbReference type="SUPFAM" id="SSF52540">
    <property type="entry name" value="P-loop containing nucleoside triphosphate hydrolases"/>
    <property type="match status" value="1"/>
</dbReference>
<keyword evidence="4 10" id="KW-0347">Helicase</keyword>
<dbReference type="PROSITE" id="PS51198">
    <property type="entry name" value="UVRD_HELICASE_ATP_BIND"/>
    <property type="match status" value="1"/>
</dbReference>
<dbReference type="Gene3D" id="3.40.50.300">
    <property type="entry name" value="P-loop containing nucleotide triphosphate hydrolases"/>
    <property type="match status" value="3"/>
</dbReference>
<dbReference type="CDD" id="cd18807">
    <property type="entry name" value="SF1_C_UvrD"/>
    <property type="match status" value="1"/>
</dbReference>
<evidence type="ECO:0000313" key="16">
    <source>
        <dbReference type="Proteomes" id="UP001231924"/>
    </source>
</evidence>
<evidence type="ECO:0000256" key="8">
    <source>
        <dbReference type="ARBA" id="ARBA00034808"/>
    </source>
</evidence>
<dbReference type="InterPro" id="IPR014017">
    <property type="entry name" value="DNA_helicase_UvrD-like_C"/>
</dbReference>
<evidence type="ECO:0000256" key="11">
    <source>
        <dbReference type="SAM" id="MobiDB-lite"/>
    </source>
</evidence>
<dbReference type="Pfam" id="PF00570">
    <property type="entry name" value="HRDC"/>
    <property type="match status" value="1"/>
</dbReference>
<dbReference type="PANTHER" id="PTHR11070">
    <property type="entry name" value="UVRD / RECB / PCRA DNA HELICASE FAMILY MEMBER"/>
    <property type="match status" value="1"/>
</dbReference>
<dbReference type="Gene3D" id="1.10.486.10">
    <property type="entry name" value="PCRA, domain 4"/>
    <property type="match status" value="2"/>
</dbReference>
<evidence type="ECO:0000313" key="15">
    <source>
        <dbReference type="EMBL" id="MDL5157246.1"/>
    </source>
</evidence>
<feature type="region of interest" description="Disordered" evidence="11">
    <location>
        <begin position="311"/>
        <end position="332"/>
    </location>
</feature>
<evidence type="ECO:0000256" key="1">
    <source>
        <dbReference type="ARBA" id="ARBA00009922"/>
    </source>
</evidence>
<dbReference type="PANTHER" id="PTHR11070:SF69">
    <property type="entry name" value="ATP-DEPENDENT DNA HELICASE UVRD2"/>
    <property type="match status" value="1"/>
</dbReference>
<dbReference type="Gene3D" id="1.10.150.80">
    <property type="entry name" value="HRDC domain"/>
    <property type="match status" value="1"/>
</dbReference>
<dbReference type="InterPro" id="IPR044876">
    <property type="entry name" value="HRDC_dom_sf"/>
</dbReference>
<dbReference type="Gene3D" id="1.10.10.160">
    <property type="match status" value="1"/>
</dbReference>
<evidence type="ECO:0000256" key="5">
    <source>
        <dbReference type="ARBA" id="ARBA00022840"/>
    </source>
</evidence>
<dbReference type="Pfam" id="PF13361">
    <property type="entry name" value="UvrD_C"/>
    <property type="match status" value="2"/>
</dbReference>
<feature type="binding site" evidence="10">
    <location>
        <begin position="30"/>
        <end position="37"/>
    </location>
    <ligand>
        <name>ATP</name>
        <dbReference type="ChEBI" id="CHEBI:30616"/>
    </ligand>
</feature>
<dbReference type="PROSITE" id="PS50967">
    <property type="entry name" value="HRDC"/>
    <property type="match status" value="1"/>
</dbReference>
<dbReference type="InterPro" id="IPR027417">
    <property type="entry name" value="P-loop_NTPase"/>
</dbReference>
<keyword evidence="3 10" id="KW-0378">Hydrolase</keyword>
<feature type="domain" description="UvrD-like helicase ATP-binding" evidence="13">
    <location>
        <begin position="9"/>
        <end position="289"/>
    </location>
</feature>
<keyword evidence="5 10" id="KW-0067">ATP-binding</keyword>
<dbReference type="EMBL" id="JASVWF010000003">
    <property type="protein sequence ID" value="MDL5157246.1"/>
    <property type="molecule type" value="Genomic_DNA"/>
</dbReference>
<evidence type="ECO:0000256" key="9">
    <source>
        <dbReference type="ARBA" id="ARBA00048988"/>
    </source>
</evidence>
<comment type="similarity">
    <text evidence="1">Belongs to the helicase family. UvrD subfamily.</text>
</comment>
<organism evidence="15 16">
    <name type="scientific">Actinomycetospora termitidis</name>
    <dbReference type="NCBI Taxonomy" id="3053470"/>
    <lineage>
        <taxon>Bacteria</taxon>
        <taxon>Bacillati</taxon>
        <taxon>Actinomycetota</taxon>
        <taxon>Actinomycetes</taxon>
        <taxon>Pseudonocardiales</taxon>
        <taxon>Pseudonocardiaceae</taxon>
        <taxon>Actinomycetospora</taxon>
    </lineage>
</organism>
<dbReference type="InterPro" id="IPR014016">
    <property type="entry name" value="UvrD-like_ATP-bd"/>
</dbReference>
<accession>A0ABT7M9C4</accession>
<dbReference type="CDD" id="cd17932">
    <property type="entry name" value="DEXQc_UvrD"/>
    <property type="match status" value="1"/>
</dbReference>
<name>A0ABT7M9C4_9PSEU</name>
<proteinExistence type="inferred from homology"/>
<dbReference type="InterPro" id="IPR010997">
    <property type="entry name" value="HRDC-like_sf"/>
</dbReference>
<dbReference type="PROSITE" id="PS51217">
    <property type="entry name" value="UVRD_HELICASE_CTER"/>
    <property type="match status" value="1"/>
</dbReference>
<comment type="catalytic activity">
    <reaction evidence="9">
        <text>ATP + H2O = ADP + phosphate + H(+)</text>
        <dbReference type="Rhea" id="RHEA:13065"/>
        <dbReference type="ChEBI" id="CHEBI:15377"/>
        <dbReference type="ChEBI" id="CHEBI:15378"/>
        <dbReference type="ChEBI" id="CHEBI:30616"/>
        <dbReference type="ChEBI" id="CHEBI:43474"/>
        <dbReference type="ChEBI" id="CHEBI:456216"/>
        <dbReference type="EC" id="5.6.2.4"/>
    </reaction>
</comment>
<keyword evidence="2 10" id="KW-0547">Nucleotide-binding</keyword>
<sequence length="702" mass="75977">MAADRSATDGLDPEQKAAVVAPRGPVCVLAGAGTGKTRTITRRIAHLVRTEQVRGGQVLAVTFTARAAGEMRTRLRDLGVGGVQARTFHAAALRQLRYFWPRAVGGDAWPLIENKVRFVGQAAQRAGAATNRESLRDLASEIEWSKACLIAPDRYAEAAARAQRDSPAPVEQVAQVYATYEELKNRAEQLDFEDLLIHTAGALEETAEVADEFRERYRCFVVDEFQDVTPLQHRLLDAWLGGRDDLTVVGDANQTIYSFAGASPSYLLDFPRRHPEAEIVRLVRDYRSTPQVVAAANTVIGAARGRAAGTRLRLEGQRPPGPTPDFAEHDDEPAEAAATAQQIRELIDDGVPAAEIAVLFRINAQSEVYEQALSDVGIPYQVRGGERFFQRTEVKNAIATLRTLGTRLEGGPEGVAGADVVTTVRAVLGEQGLTDVPPAGSAADGAQRQRWESLRALAELASDLVEAVPEATYGAFLAELGTRMQAQHPPTVQGVTLASLHAAKGLEWDAVFLVGLVDGTLPIQHADGDDEAVEEERRLLYVGVTRARVHLRLSWALARQSGGRRSRRRSRFLYGLVPEDHPAARKPGSGVDGGPRAKVAKAGCRVCGKVLADAAAQKIGRCTEHPSDVDVELLDALRSWRSNEAKQRSVPAYVVFTDATLVALAEQRPQDTKGLVTIPGIGASKLERYGDDVLTMVREHAG</sequence>
<dbReference type="SMART" id="SM00341">
    <property type="entry name" value="HRDC"/>
    <property type="match status" value="1"/>
</dbReference>
<evidence type="ECO:0000256" key="4">
    <source>
        <dbReference type="ARBA" id="ARBA00022806"/>
    </source>
</evidence>
<dbReference type="EC" id="5.6.2.4" evidence="8"/>
<evidence type="ECO:0000259" key="14">
    <source>
        <dbReference type="PROSITE" id="PS51217"/>
    </source>
</evidence>
<evidence type="ECO:0000256" key="10">
    <source>
        <dbReference type="PROSITE-ProRule" id="PRU00560"/>
    </source>
</evidence>
<dbReference type="GO" id="GO:0004386">
    <property type="term" value="F:helicase activity"/>
    <property type="evidence" value="ECO:0007669"/>
    <property type="project" value="UniProtKB-KW"/>
</dbReference>
<dbReference type="Pfam" id="PF00580">
    <property type="entry name" value="UvrD-helicase"/>
    <property type="match status" value="1"/>
</dbReference>
<feature type="domain" description="HRDC" evidence="12">
    <location>
        <begin position="627"/>
        <end position="702"/>
    </location>
</feature>
<comment type="catalytic activity">
    <reaction evidence="7">
        <text>Couples ATP hydrolysis with the unwinding of duplex DNA by translocating in the 3'-5' direction.</text>
        <dbReference type="EC" id="5.6.2.4"/>
    </reaction>
</comment>
<gene>
    <name evidence="15" type="ORF">QRT03_14870</name>
</gene>
<dbReference type="InterPro" id="IPR013986">
    <property type="entry name" value="DExx_box_DNA_helicase_dom_sf"/>
</dbReference>